<dbReference type="AlphaFoldDB" id="A0A495J795"/>
<evidence type="ECO:0008006" key="4">
    <source>
        <dbReference type="Google" id="ProtNLM"/>
    </source>
</evidence>
<proteinExistence type="predicted"/>
<evidence type="ECO:0000256" key="1">
    <source>
        <dbReference type="SAM" id="Phobius"/>
    </source>
</evidence>
<keyword evidence="3" id="KW-1185">Reference proteome</keyword>
<name>A0A495J795_9SPHI</name>
<feature type="transmembrane region" description="Helical" evidence="1">
    <location>
        <begin position="26"/>
        <end position="49"/>
    </location>
</feature>
<keyword evidence="1" id="KW-1133">Transmembrane helix</keyword>
<accession>A0A495J795</accession>
<evidence type="ECO:0000313" key="2">
    <source>
        <dbReference type="EMBL" id="RKR84865.1"/>
    </source>
</evidence>
<organism evidence="2 3">
    <name type="scientific">Mucilaginibacter gracilis</name>
    <dbReference type="NCBI Taxonomy" id="423350"/>
    <lineage>
        <taxon>Bacteria</taxon>
        <taxon>Pseudomonadati</taxon>
        <taxon>Bacteroidota</taxon>
        <taxon>Sphingobacteriia</taxon>
        <taxon>Sphingobacteriales</taxon>
        <taxon>Sphingobacteriaceae</taxon>
        <taxon>Mucilaginibacter</taxon>
    </lineage>
</organism>
<comment type="caution">
    <text evidence="2">The sequence shown here is derived from an EMBL/GenBank/DDBJ whole genome shotgun (WGS) entry which is preliminary data.</text>
</comment>
<dbReference type="Proteomes" id="UP000268007">
    <property type="component" value="Unassembled WGS sequence"/>
</dbReference>
<dbReference type="EMBL" id="RBKU01000001">
    <property type="protein sequence ID" value="RKR84865.1"/>
    <property type="molecule type" value="Genomic_DNA"/>
</dbReference>
<reference evidence="2 3" key="1">
    <citation type="submission" date="2018-10" db="EMBL/GenBank/DDBJ databases">
        <title>Genomic Encyclopedia of Archaeal and Bacterial Type Strains, Phase II (KMG-II): from individual species to whole genera.</title>
        <authorList>
            <person name="Goeker M."/>
        </authorList>
    </citation>
    <scope>NUCLEOTIDE SEQUENCE [LARGE SCALE GENOMIC DNA]</scope>
    <source>
        <strain evidence="2 3">DSM 18602</strain>
    </source>
</reference>
<protein>
    <recommendedName>
        <fullName evidence="4">DUF5808 domain-containing protein</fullName>
    </recommendedName>
</protein>
<gene>
    <name evidence="2" type="ORF">BDD43_5118</name>
</gene>
<sequence>MKKQRQPMFIVRDDGLGWNLNFDRPIAYFILACFIALIIGFGIYCTFYLKG</sequence>
<keyword evidence="1" id="KW-0812">Transmembrane</keyword>
<evidence type="ECO:0000313" key="3">
    <source>
        <dbReference type="Proteomes" id="UP000268007"/>
    </source>
</evidence>
<keyword evidence="1" id="KW-0472">Membrane</keyword>